<keyword evidence="3" id="KW-1185">Reference proteome</keyword>
<evidence type="ECO:0000313" key="3">
    <source>
        <dbReference type="Proteomes" id="UP000466794"/>
    </source>
</evidence>
<accession>A0A7K1V727</accession>
<dbReference type="PIRSF" id="PIRSF037663">
    <property type="entry name" value="Acetyltransf_GNAT_prd"/>
    <property type="match status" value="1"/>
</dbReference>
<dbReference type="InterPro" id="IPR016181">
    <property type="entry name" value="Acyl_CoA_acyltransferase"/>
</dbReference>
<gene>
    <name evidence="2" type="ORF">GPX89_34160</name>
</gene>
<dbReference type="Proteomes" id="UP000466794">
    <property type="component" value="Unassembled WGS sequence"/>
</dbReference>
<keyword evidence="2" id="KW-0808">Transferase</keyword>
<feature type="domain" description="N-acetyltransferase" evidence="1">
    <location>
        <begin position="5"/>
        <end position="151"/>
    </location>
</feature>
<dbReference type="PANTHER" id="PTHR43072">
    <property type="entry name" value="N-ACETYLTRANSFERASE"/>
    <property type="match status" value="1"/>
</dbReference>
<dbReference type="EMBL" id="WRPP01000008">
    <property type="protein sequence ID" value="MVU82269.1"/>
    <property type="molecule type" value="Genomic_DNA"/>
</dbReference>
<dbReference type="RefSeq" id="WP_328602629.1">
    <property type="nucleotide sequence ID" value="NZ_WRPP01000008.1"/>
</dbReference>
<organism evidence="2 3">
    <name type="scientific">Nocardia terrae</name>
    <dbReference type="NCBI Taxonomy" id="2675851"/>
    <lineage>
        <taxon>Bacteria</taxon>
        <taxon>Bacillati</taxon>
        <taxon>Actinomycetota</taxon>
        <taxon>Actinomycetes</taxon>
        <taxon>Mycobacteriales</taxon>
        <taxon>Nocardiaceae</taxon>
        <taxon>Nocardia</taxon>
    </lineage>
</organism>
<dbReference type="Gene3D" id="3.40.630.30">
    <property type="match status" value="1"/>
</dbReference>
<evidence type="ECO:0000313" key="2">
    <source>
        <dbReference type="EMBL" id="MVU82269.1"/>
    </source>
</evidence>
<dbReference type="Pfam" id="PF00583">
    <property type="entry name" value="Acetyltransf_1"/>
    <property type="match status" value="1"/>
</dbReference>
<reference evidence="2 3" key="1">
    <citation type="submission" date="2019-12" db="EMBL/GenBank/DDBJ databases">
        <title>Nocardia sp. nov. ET3-3 isolated from soil.</title>
        <authorList>
            <person name="Kanchanasin P."/>
            <person name="Tanasupawat S."/>
            <person name="Yuki M."/>
            <person name="Kudo T."/>
        </authorList>
    </citation>
    <scope>NUCLEOTIDE SEQUENCE [LARGE SCALE GENOMIC DNA]</scope>
    <source>
        <strain evidence="2 3">ET3-3</strain>
    </source>
</reference>
<protein>
    <submittedName>
        <fullName evidence="2">GNAT family N-acetyltransferase</fullName>
    </submittedName>
</protein>
<dbReference type="CDD" id="cd04301">
    <property type="entry name" value="NAT_SF"/>
    <property type="match status" value="1"/>
</dbReference>
<proteinExistence type="predicted"/>
<evidence type="ECO:0000259" key="1">
    <source>
        <dbReference type="PROSITE" id="PS51186"/>
    </source>
</evidence>
<name>A0A7K1V727_9NOCA</name>
<dbReference type="PANTHER" id="PTHR43072:SF36">
    <property type="entry name" value="RIBOSOMAL-PROTEIN-ALANINE ACETYLTRANSFERASE"/>
    <property type="match status" value="1"/>
</dbReference>
<dbReference type="GO" id="GO:0016747">
    <property type="term" value="F:acyltransferase activity, transferring groups other than amino-acyl groups"/>
    <property type="evidence" value="ECO:0007669"/>
    <property type="project" value="InterPro"/>
</dbReference>
<dbReference type="InterPro" id="IPR017255">
    <property type="entry name" value="AcTrfase_GNAT_prd"/>
</dbReference>
<dbReference type="AlphaFoldDB" id="A0A7K1V727"/>
<dbReference type="InterPro" id="IPR000182">
    <property type="entry name" value="GNAT_dom"/>
</dbReference>
<comment type="caution">
    <text evidence="2">The sequence shown here is derived from an EMBL/GenBank/DDBJ whole genome shotgun (WGS) entry which is preliminary data.</text>
</comment>
<dbReference type="SUPFAM" id="SSF55729">
    <property type="entry name" value="Acyl-CoA N-acyltransferases (Nat)"/>
    <property type="match status" value="1"/>
</dbReference>
<dbReference type="PROSITE" id="PS51186">
    <property type="entry name" value="GNAT"/>
    <property type="match status" value="1"/>
</dbReference>
<sequence>MASEALIRQAVPGDYDGIAAVVDDWWGRSVLPAVPRLFLDHFASTSLVVEQEDELVGFLIGLFAPDEPTGAYIHFVGVHPDHRGSGLARELYGRFIAGGRADGRTVFRAITSPGNTGSVAFHRALGFTVAGPVPDYNGPGRDMITFELRSEK</sequence>